<protein>
    <recommendedName>
        <fullName evidence="2">Protein kinase domain-containing protein</fullName>
    </recommendedName>
</protein>
<dbReference type="Proteomes" id="UP000284842">
    <property type="component" value="Unassembled WGS sequence"/>
</dbReference>
<organism evidence="3 4">
    <name type="scientific">Panaeolus cyanescens</name>
    <dbReference type="NCBI Taxonomy" id="181874"/>
    <lineage>
        <taxon>Eukaryota</taxon>
        <taxon>Fungi</taxon>
        <taxon>Dikarya</taxon>
        <taxon>Basidiomycota</taxon>
        <taxon>Agaricomycotina</taxon>
        <taxon>Agaricomycetes</taxon>
        <taxon>Agaricomycetidae</taxon>
        <taxon>Agaricales</taxon>
        <taxon>Agaricineae</taxon>
        <taxon>Galeropsidaceae</taxon>
        <taxon>Panaeolus</taxon>
    </lineage>
</organism>
<keyword evidence="1" id="KW-0175">Coiled coil</keyword>
<dbReference type="GO" id="GO:0004672">
    <property type="term" value="F:protein kinase activity"/>
    <property type="evidence" value="ECO:0007669"/>
    <property type="project" value="InterPro"/>
</dbReference>
<dbReference type="OrthoDB" id="3224178at2759"/>
<evidence type="ECO:0000256" key="1">
    <source>
        <dbReference type="SAM" id="Coils"/>
    </source>
</evidence>
<dbReference type="PROSITE" id="PS50011">
    <property type="entry name" value="PROTEIN_KINASE_DOM"/>
    <property type="match status" value="1"/>
</dbReference>
<dbReference type="Pfam" id="PF12937">
    <property type="entry name" value="F-box-like"/>
    <property type="match status" value="1"/>
</dbReference>
<dbReference type="InterPro" id="IPR000719">
    <property type="entry name" value="Prot_kinase_dom"/>
</dbReference>
<dbReference type="SUPFAM" id="SSF81383">
    <property type="entry name" value="F-box domain"/>
    <property type="match status" value="1"/>
</dbReference>
<evidence type="ECO:0000259" key="2">
    <source>
        <dbReference type="PROSITE" id="PS50011"/>
    </source>
</evidence>
<dbReference type="EMBL" id="NHTK01005943">
    <property type="protein sequence ID" value="PPQ70715.1"/>
    <property type="molecule type" value="Genomic_DNA"/>
</dbReference>
<dbReference type="GO" id="GO:0005524">
    <property type="term" value="F:ATP binding"/>
    <property type="evidence" value="ECO:0007669"/>
    <property type="project" value="InterPro"/>
</dbReference>
<reference evidence="3 4" key="1">
    <citation type="journal article" date="2018" name="Evol. Lett.">
        <title>Horizontal gene cluster transfer increased hallucinogenic mushroom diversity.</title>
        <authorList>
            <person name="Reynolds H.T."/>
            <person name="Vijayakumar V."/>
            <person name="Gluck-Thaler E."/>
            <person name="Korotkin H.B."/>
            <person name="Matheny P.B."/>
            <person name="Slot J.C."/>
        </authorList>
    </citation>
    <scope>NUCLEOTIDE SEQUENCE [LARGE SCALE GENOMIC DNA]</scope>
    <source>
        <strain evidence="3 4">2629</strain>
    </source>
</reference>
<gene>
    <name evidence="3" type="ORF">CVT24_000831</name>
</gene>
<sequence length="1031" mass="118290">MIKPTVTLLSTLCAPILFILLATTSNSTLGRWAILYRSLAWKLRGVLHIHPLPQNLRLWAYTPTRDRSVRNQDKIRVWGYWLFLRDFFELKGYVLFEPGDKMRYLIPAKSSTPDAPNRRKSEYPFSRKFYERDEDIRYSLSPLRVWPARDRDGNDLMIRLVSGSETSEELAVWQRLHSPALKNHPRNRSIPVLDYVHFDGLTFIVMPRWDCPTSQDFATVEEILYFAECILDFVDFLHENRILHRDLTEQNICVNVLGSVDEMYATGRCDLKNALYAVIDFGHSVAYPLQCELDQVMSTLAYGTELGKSSERNPFQVEMYWVGMMLNRCLRVIEEFVPEIGPYIDNLINRDEGHPPSAREALEQFHQLTAKLGVEQLKAPLKYRFYERGKFVAKTYTIFDNPPGWEPTHFSVDARFAPYLLVNDLAPPSVLSCLQKLIKRPQKAISVLDEKIRDLDAKLNELRQQRSKLYKAISVYDPIFSPIRILPDDILAEIFVFCLPSDRNPVPFHLDAPLVLSLVCRKWRAISQSTPKLWARLHVTIPFNDVVLSPAKWRIPNPISLHDSNLMRTRWADRAHAFKTWIQKSACHPLSLSVYVFNGDGSDDELHTVEPIAHDFLSFIKSQRDRWYDMEFSVPLWLAPTLFFDPNIQFCQQLHSFKLRLVRVPDNHNPSLPTVQQTEWLSGQSLRTICISQPLLLQTPPYLRNVNWSSISQLSLDVYGSCRTQLLILHQCNNLEHCFLRLSQDEADRPADGFEGWRTRNRGDITTLPKLKTLILISPSDLHHVVDFHEFYDGLSAPNLVNLSLLCSTGTSSSSVYQGDAIEKFMNRCLSLHKLTIDLRGLDHILLPRILRAAPFIRELSYDTHERLAFKRPVMLSPLSFSDSAWRPLQFIPDSNSSIDLEGMVCPQLTTIKVYGLKSTGLDILKGVLKSRIRQGPCTSLEVIQMTIHDVETGNSSQDFVQELEDHSKSVGRKVEFNILRIPEFKVPATNTALTVIGANASGTAGVVNSSDVVDWRSQHMWGPLDVSDYM</sequence>
<feature type="coiled-coil region" evidence="1">
    <location>
        <begin position="445"/>
        <end position="472"/>
    </location>
</feature>
<feature type="domain" description="Protein kinase" evidence="2">
    <location>
        <begin position="72"/>
        <end position="480"/>
    </location>
</feature>
<dbReference type="InterPro" id="IPR008266">
    <property type="entry name" value="Tyr_kinase_AS"/>
</dbReference>
<name>A0A409VWS6_9AGAR</name>
<dbReference type="Gene3D" id="1.10.510.10">
    <property type="entry name" value="Transferase(Phosphotransferase) domain 1"/>
    <property type="match status" value="1"/>
</dbReference>
<dbReference type="SUPFAM" id="SSF56112">
    <property type="entry name" value="Protein kinase-like (PK-like)"/>
    <property type="match status" value="1"/>
</dbReference>
<dbReference type="InterPro" id="IPR001810">
    <property type="entry name" value="F-box_dom"/>
</dbReference>
<dbReference type="Gene3D" id="1.20.1280.50">
    <property type="match status" value="1"/>
</dbReference>
<keyword evidence="4" id="KW-1185">Reference proteome</keyword>
<dbReference type="InParanoid" id="A0A409VWS6"/>
<comment type="caution">
    <text evidence="3">The sequence shown here is derived from an EMBL/GenBank/DDBJ whole genome shotgun (WGS) entry which is preliminary data.</text>
</comment>
<dbReference type="InterPro" id="IPR011009">
    <property type="entry name" value="Kinase-like_dom_sf"/>
</dbReference>
<proteinExistence type="predicted"/>
<dbReference type="PROSITE" id="PS00109">
    <property type="entry name" value="PROTEIN_KINASE_TYR"/>
    <property type="match status" value="1"/>
</dbReference>
<dbReference type="InterPro" id="IPR036047">
    <property type="entry name" value="F-box-like_dom_sf"/>
</dbReference>
<evidence type="ECO:0000313" key="4">
    <source>
        <dbReference type="Proteomes" id="UP000284842"/>
    </source>
</evidence>
<evidence type="ECO:0000313" key="3">
    <source>
        <dbReference type="EMBL" id="PPQ70715.1"/>
    </source>
</evidence>
<dbReference type="AlphaFoldDB" id="A0A409VWS6"/>
<accession>A0A409VWS6</accession>